<dbReference type="PRINTS" id="PR00038">
    <property type="entry name" value="HTHLUXR"/>
</dbReference>
<dbReference type="KEGG" id="ttz:FHG85_10035"/>
<dbReference type="CDD" id="cd06170">
    <property type="entry name" value="LuxR_C_like"/>
    <property type="match status" value="1"/>
</dbReference>
<dbReference type="InterPro" id="IPR036388">
    <property type="entry name" value="WH-like_DNA-bd_sf"/>
</dbReference>
<dbReference type="RefSeq" id="WP_173075469.1">
    <property type="nucleotide sequence ID" value="NZ_CP041345.1"/>
</dbReference>
<dbReference type="PANTHER" id="PTHR45566:SF1">
    <property type="entry name" value="HTH-TYPE TRANSCRIPTIONAL REGULATOR YHJB-RELATED"/>
    <property type="match status" value="1"/>
</dbReference>
<dbReference type="Pfam" id="PF00196">
    <property type="entry name" value="GerE"/>
    <property type="match status" value="1"/>
</dbReference>
<dbReference type="EMBL" id="CP041345">
    <property type="protein sequence ID" value="QKG80594.1"/>
    <property type="molecule type" value="Genomic_DNA"/>
</dbReference>
<dbReference type="PROSITE" id="PS50043">
    <property type="entry name" value="HTH_LUXR_2"/>
    <property type="match status" value="1"/>
</dbReference>
<dbReference type="InterPro" id="IPR051015">
    <property type="entry name" value="EvgA-like"/>
</dbReference>
<dbReference type="SMART" id="SM00448">
    <property type="entry name" value="REC"/>
    <property type="match status" value="1"/>
</dbReference>
<dbReference type="AlphaFoldDB" id="A0A7D4AXZ2"/>
<evidence type="ECO:0000259" key="4">
    <source>
        <dbReference type="PROSITE" id="PS50043"/>
    </source>
</evidence>
<dbReference type="InterPro" id="IPR001789">
    <property type="entry name" value="Sig_transdc_resp-reg_receiver"/>
</dbReference>
<dbReference type="Gene3D" id="3.40.50.2300">
    <property type="match status" value="1"/>
</dbReference>
<evidence type="ECO:0000256" key="2">
    <source>
        <dbReference type="ARBA" id="ARBA00023125"/>
    </source>
</evidence>
<keyword evidence="7" id="KW-1185">Reference proteome</keyword>
<gene>
    <name evidence="6" type="ORF">FHG85_10035</name>
</gene>
<evidence type="ECO:0000256" key="3">
    <source>
        <dbReference type="PROSITE-ProRule" id="PRU00169"/>
    </source>
</evidence>
<dbReference type="CDD" id="cd17535">
    <property type="entry name" value="REC_NarL-like"/>
    <property type="match status" value="1"/>
</dbReference>
<feature type="domain" description="HTH luxR-type" evidence="4">
    <location>
        <begin position="144"/>
        <end position="209"/>
    </location>
</feature>
<dbReference type="InterPro" id="IPR011006">
    <property type="entry name" value="CheY-like_superfamily"/>
</dbReference>
<evidence type="ECO:0000256" key="1">
    <source>
        <dbReference type="ARBA" id="ARBA00022553"/>
    </source>
</evidence>
<feature type="domain" description="Response regulatory" evidence="5">
    <location>
        <begin position="2"/>
        <end position="117"/>
    </location>
</feature>
<keyword evidence="1 3" id="KW-0597">Phosphoprotein</keyword>
<evidence type="ECO:0000313" key="7">
    <source>
        <dbReference type="Proteomes" id="UP000500961"/>
    </source>
</evidence>
<dbReference type="Gene3D" id="1.10.10.10">
    <property type="entry name" value="Winged helix-like DNA-binding domain superfamily/Winged helix DNA-binding domain"/>
    <property type="match status" value="1"/>
</dbReference>
<evidence type="ECO:0000259" key="5">
    <source>
        <dbReference type="PROSITE" id="PS50110"/>
    </source>
</evidence>
<dbReference type="Pfam" id="PF00072">
    <property type="entry name" value="Response_reg"/>
    <property type="match status" value="1"/>
</dbReference>
<dbReference type="SMART" id="SM00421">
    <property type="entry name" value="HTH_LUXR"/>
    <property type="match status" value="1"/>
</dbReference>
<evidence type="ECO:0000313" key="6">
    <source>
        <dbReference type="EMBL" id="QKG80594.1"/>
    </source>
</evidence>
<dbReference type="SUPFAM" id="SSF46894">
    <property type="entry name" value="C-terminal effector domain of the bipartite response regulators"/>
    <property type="match status" value="1"/>
</dbReference>
<protein>
    <submittedName>
        <fullName evidence="6">Response regulator transcription factor</fullName>
    </submittedName>
</protein>
<accession>A0A7D4AXZ2</accession>
<keyword evidence="2" id="KW-0238">DNA-binding</keyword>
<dbReference type="Proteomes" id="UP000500961">
    <property type="component" value="Chromosome"/>
</dbReference>
<reference evidence="6 7" key="1">
    <citation type="submission" date="2019-07" db="EMBL/GenBank/DDBJ databases">
        <title>Thalassofilum flectens gen. nov., sp. nov., a novel moderate thermophilic anaerobe from a shallow sea hot spring in Kunashir Island (Russia), representing a new family in the order Bacteroidales, and proposal of Thalassofilacea fam. nov.</title>
        <authorList>
            <person name="Kochetkova T.V."/>
            <person name="Podosokorskaya O.A."/>
            <person name="Novikov A."/>
            <person name="Elcheninov A.G."/>
            <person name="Toshchakov S.V."/>
            <person name="Kublanov I.V."/>
        </authorList>
    </citation>
    <scope>NUCLEOTIDE SEQUENCE [LARGE SCALE GENOMIC DNA]</scope>
    <source>
        <strain evidence="6 7">38-H</strain>
    </source>
</reference>
<dbReference type="GO" id="GO:0003677">
    <property type="term" value="F:DNA binding"/>
    <property type="evidence" value="ECO:0007669"/>
    <property type="project" value="UniProtKB-KW"/>
</dbReference>
<dbReference type="InterPro" id="IPR000792">
    <property type="entry name" value="Tscrpt_reg_LuxR_C"/>
</dbReference>
<organism evidence="6 7">
    <name type="scientific">Tenuifilum thalassicum</name>
    <dbReference type="NCBI Taxonomy" id="2590900"/>
    <lineage>
        <taxon>Bacteria</taxon>
        <taxon>Pseudomonadati</taxon>
        <taxon>Bacteroidota</taxon>
        <taxon>Bacteroidia</taxon>
        <taxon>Bacteroidales</taxon>
        <taxon>Tenuifilaceae</taxon>
        <taxon>Tenuifilum</taxon>
    </lineage>
</organism>
<proteinExistence type="predicted"/>
<sequence>MKILIVDDHPIFRLGIISAFGNSSNYTYFEASTVKQAQEILFTNRVDIALLDIDLPDGTGIILAKYICKNQPSCKIVFITAHTNNNSISEILDIEYDGFLLKENVATELKACIEKIKGDEKYLSPEFEAFLKEKHSTLSRIKEVKSKISRLTKKEKHVLAMIAQGKSTPQIAEELFNSIKTIENHRTNICNKLEISGSNNLIIFALENRELIDEELPKQLDE</sequence>
<name>A0A7D4AXZ2_9BACT</name>
<dbReference type="PANTHER" id="PTHR45566">
    <property type="entry name" value="HTH-TYPE TRANSCRIPTIONAL REGULATOR YHJB-RELATED"/>
    <property type="match status" value="1"/>
</dbReference>
<dbReference type="PROSITE" id="PS50110">
    <property type="entry name" value="RESPONSE_REGULATORY"/>
    <property type="match status" value="1"/>
</dbReference>
<dbReference type="GO" id="GO:0000160">
    <property type="term" value="P:phosphorelay signal transduction system"/>
    <property type="evidence" value="ECO:0007669"/>
    <property type="project" value="InterPro"/>
</dbReference>
<dbReference type="SUPFAM" id="SSF52172">
    <property type="entry name" value="CheY-like"/>
    <property type="match status" value="1"/>
</dbReference>
<dbReference type="InterPro" id="IPR016032">
    <property type="entry name" value="Sig_transdc_resp-reg_C-effctor"/>
</dbReference>
<feature type="modified residue" description="4-aspartylphosphate" evidence="3">
    <location>
        <position position="52"/>
    </location>
</feature>
<dbReference type="GO" id="GO:0006355">
    <property type="term" value="P:regulation of DNA-templated transcription"/>
    <property type="evidence" value="ECO:0007669"/>
    <property type="project" value="InterPro"/>
</dbReference>
<dbReference type="InterPro" id="IPR058245">
    <property type="entry name" value="NreC/VraR/RcsB-like_REC"/>
</dbReference>